<comment type="caution">
    <text evidence="2">The sequence shown here is derived from an EMBL/GenBank/DDBJ whole genome shotgun (WGS) entry which is preliminary data.</text>
</comment>
<evidence type="ECO:0000256" key="1">
    <source>
        <dbReference type="SAM" id="MobiDB-lite"/>
    </source>
</evidence>
<protein>
    <submittedName>
        <fullName evidence="2">Uncharacterized protein</fullName>
    </submittedName>
</protein>
<feature type="compositionally biased region" description="Acidic residues" evidence="1">
    <location>
        <begin position="44"/>
        <end position="53"/>
    </location>
</feature>
<evidence type="ECO:0000313" key="2">
    <source>
        <dbReference type="EMBL" id="KAJ6424861.1"/>
    </source>
</evidence>
<feature type="compositionally biased region" description="Basic and acidic residues" evidence="1">
    <location>
        <begin position="102"/>
        <end position="111"/>
    </location>
</feature>
<feature type="region of interest" description="Disordered" evidence="1">
    <location>
        <begin position="26"/>
        <end position="62"/>
    </location>
</feature>
<evidence type="ECO:0000313" key="3">
    <source>
        <dbReference type="Proteomes" id="UP001162972"/>
    </source>
</evidence>
<gene>
    <name evidence="2" type="ORF">OIU84_025601</name>
</gene>
<organism evidence="2 3">
    <name type="scientific">Salix udensis</name>
    <dbReference type="NCBI Taxonomy" id="889485"/>
    <lineage>
        <taxon>Eukaryota</taxon>
        <taxon>Viridiplantae</taxon>
        <taxon>Streptophyta</taxon>
        <taxon>Embryophyta</taxon>
        <taxon>Tracheophyta</taxon>
        <taxon>Spermatophyta</taxon>
        <taxon>Magnoliopsida</taxon>
        <taxon>eudicotyledons</taxon>
        <taxon>Gunneridae</taxon>
        <taxon>Pentapetalae</taxon>
        <taxon>rosids</taxon>
        <taxon>fabids</taxon>
        <taxon>Malpighiales</taxon>
        <taxon>Salicaceae</taxon>
        <taxon>Saliceae</taxon>
        <taxon>Salix</taxon>
    </lineage>
</organism>
<keyword evidence="3" id="KW-1185">Reference proteome</keyword>
<sequence>MEEHFIYKLKPGHTPNHSIASDMHVEISETGSPSLIEDGTASSNDDESLIYDGDSEKELTSGSEELWGASPLAPKDQEHAKALIQIYEEGEEGMTELGFSRDQVEEVREQRPSNASDVVPPENSLEGTRLMEDSMAHSPSEMYFLKPQESPSASGNSAEEKKTNCDANDTISYDDREYLKSNENRHVGAEKLYYARSFRQSIRTGWGE</sequence>
<reference evidence="2 3" key="1">
    <citation type="journal article" date="2023" name="Int. J. Mol. Sci.">
        <title>De Novo Assembly and Annotation of 11 Diverse Shrub Willow (Salix) Genomes Reveals Novel Gene Organization in Sex-Linked Regions.</title>
        <authorList>
            <person name="Hyden B."/>
            <person name="Feng K."/>
            <person name="Yates T.B."/>
            <person name="Jawdy S."/>
            <person name="Cereghino C."/>
            <person name="Smart L.B."/>
            <person name="Muchero W."/>
        </authorList>
    </citation>
    <scope>NUCLEOTIDE SEQUENCE [LARGE SCALE GENOMIC DNA]</scope>
    <source>
        <tissue evidence="2">Shoot tip</tissue>
    </source>
</reference>
<dbReference type="EMBL" id="JAPFFJ010000006">
    <property type="protein sequence ID" value="KAJ6424861.1"/>
    <property type="molecule type" value="Genomic_DNA"/>
</dbReference>
<accession>A0AAD6KJY6</accession>
<dbReference type="AlphaFoldDB" id="A0AAD6KJY6"/>
<name>A0AAD6KJY6_9ROSI</name>
<feature type="region of interest" description="Disordered" evidence="1">
    <location>
        <begin position="102"/>
        <end position="171"/>
    </location>
</feature>
<proteinExistence type="predicted"/>
<dbReference type="Proteomes" id="UP001162972">
    <property type="component" value="Chromosome 16"/>
</dbReference>